<dbReference type="Proteomes" id="UP001476798">
    <property type="component" value="Unassembled WGS sequence"/>
</dbReference>
<dbReference type="EMBL" id="JAHRIO010090233">
    <property type="protein sequence ID" value="MEQ2187552.1"/>
    <property type="molecule type" value="Genomic_DNA"/>
</dbReference>
<accession>A0ABV0PWC3</accession>
<proteinExistence type="predicted"/>
<sequence length="117" mass="12640">MRLLLLLLRSKPGLQTVSPVYLIVSPSDVRLSKLKQNAQIRLCKIGPGVEHGEGAPGRSPVTPAADWSMLSDPFWSFFNSLIEVNVPACWLSPPCLMAAGFSDVHGNTHGAATEERS</sequence>
<name>A0ABV0PWC3_9TELE</name>
<reference evidence="1 2" key="1">
    <citation type="submission" date="2021-06" db="EMBL/GenBank/DDBJ databases">
        <authorList>
            <person name="Palmer J.M."/>
        </authorList>
    </citation>
    <scope>NUCLEOTIDE SEQUENCE [LARGE SCALE GENOMIC DNA]</scope>
    <source>
        <strain evidence="1 2">GA_2019</strain>
        <tissue evidence="1">Muscle</tissue>
    </source>
</reference>
<keyword evidence="2" id="KW-1185">Reference proteome</keyword>
<evidence type="ECO:0000313" key="2">
    <source>
        <dbReference type="Proteomes" id="UP001476798"/>
    </source>
</evidence>
<protein>
    <submittedName>
        <fullName evidence="1">Uncharacterized protein</fullName>
    </submittedName>
</protein>
<evidence type="ECO:0000313" key="1">
    <source>
        <dbReference type="EMBL" id="MEQ2187552.1"/>
    </source>
</evidence>
<organism evidence="1 2">
    <name type="scientific">Goodea atripinnis</name>
    <dbReference type="NCBI Taxonomy" id="208336"/>
    <lineage>
        <taxon>Eukaryota</taxon>
        <taxon>Metazoa</taxon>
        <taxon>Chordata</taxon>
        <taxon>Craniata</taxon>
        <taxon>Vertebrata</taxon>
        <taxon>Euteleostomi</taxon>
        <taxon>Actinopterygii</taxon>
        <taxon>Neopterygii</taxon>
        <taxon>Teleostei</taxon>
        <taxon>Neoteleostei</taxon>
        <taxon>Acanthomorphata</taxon>
        <taxon>Ovalentaria</taxon>
        <taxon>Atherinomorphae</taxon>
        <taxon>Cyprinodontiformes</taxon>
        <taxon>Goodeidae</taxon>
        <taxon>Goodea</taxon>
    </lineage>
</organism>
<gene>
    <name evidence="1" type="ORF">GOODEAATRI_005868</name>
</gene>
<comment type="caution">
    <text evidence="1">The sequence shown here is derived from an EMBL/GenBank/DDBJ whole genome shotgun (WGS) entry which is preliminary data.</text>
</comment>